<organism evidence="1 2">
    <name type="scientific">Ficus carica</name>
    <name type="common">Common fig</name>
    <dbReference type="NCBI Taxonomy" id="3494"/>
    <lineage>
        <taxon>Eukaryota</taxon>
        <taxon>Viridiplantae</taxon>
        <taxon>Streptophyta</taxon>
        <taxon>Embryophyta</taxon>
        <taxon>Tracheophyta</taxon>
        <taxon>Spermatophyta</taxon>
        <taxon>Magnoliopsida</taxon>
        <taxon>eudicotyledons</taxon>
        <taxon>Gunneridae</taxon>
        <taxon>Pentapetalae</taxon>
        <taxon>rosids</taxon>
        <taxon>fabids</taxon>
        <taxon>Rosales</taxon>
        <taxon>Moraceae</taxon>
        <taxon>Ficeae</taxon>
        <taxon>Ficus</taxon>
    </lineage>
</organism>
<protein>
    <submittedName>
        <fullName evidence="1">Uncharacterized protein</fullName>
    </submittedName>
</protein>
<dbReference type="Proteomes" id="UP001187192">
    <property type="component" value="Unassembled WGS sequence"/>
</dbReference>
<evidence type="ECO:0000313" key="2">
    <source>
        <dbReference type="Proteomes" id="UP001187192"/>
    </source>
</evidence>
<name>A0AA88DIW8_FICCA</name>
<gene>
    <name evidence="1" type="ORF">TIFTF001_016761</name>
</gene>
<comment type="caution">
    <text evidence="1">The sequence shown here is derived from an EMBL/GenBank/DDBJ whole genome shotgun (WGS) entry which is preliminary data.</text>
</comment>
<evidence type="ECO:0000313" key="1">
    <source>
        <dbReference type="EMBL" id="GMN47589.1"/>
    </source>
</evidence>
<accession>A0AA88DIW8</accession>
<dbReference type="EMBL" id="BTGU01000026">
    <property type="protein sequence ID" value="GMN47589.1"/>
    <property type="molecule type" value="Genomic_DNA"/>
</dbReference>
<proteinExistence type="predicted"/>
<reference evidence="1" key="1">
    <citation type="submission" date="2023-07" db="EMBL/GenBank/DDBJ databases">
        <title>draft genome sequence of fig (Ficus carica).</title>
        <authorList>
            <person name="Takahashi T."/>
            <person name="Nishimura K."/>
        </authorList>
    </citation>
    <scope>NUCLEOTIDE SEQUENCE</scope>
</reference>
<sequence>MSLIAWNARGLGDPLAFDKLQMIVRSFSPDSVGRSGGLALVWGKDWDVVIQSFSRAYIDAFITSPDGNSRRFTRARVFHLDFFGSDYKALHVVLDFPSTNQYVVGYGNRRFTFEPLWRTNDG</sequence>
<keyword evidence="2" id="KW-1185">Reference proteome</keyword>
<dbReference type="AlphaFoldDB" id="A0AA88DIW8"/>